<feature type="region of interest" description="Disordered" evidence="2">
    <location>
        <begin position="172"/>
        <end position="192"/>
    </location>
</feature>
<evidence type="ECO:0000313" key="4">
    <source>
        <dbReference type="EMBL" id="KAF5671017.1"/>
    </source>
</evidence>
<dbReference type="InterPro" id="IPR001138">
    <property type="entry name" value="Zn2Cys6_DnaBD"/>
</dbReference>
<sequence length="250" mass="28163">MWNLLDSHEARCVNTFLGPARTGELSSLADILEFKIITSLMLQVNRAELQSRDQILHPDHSQTPLESADCSIGHSPTDRSQGPSLYDTTHKTPYSIDKETDIDISINPRSPSYQNTNTKTRQTATDHEYCATLGSIHPRVRTSYPKKPAITTEYVKYVQQDIVETSQAQFLSSQTSSQAPRRIRKRGQGRRISSDSCQKCRKDRKKCIRWAKGPCERCHNAGAECLAGKLDGRTKAARIAKRKSQWDDGD</sequence>
<dbReference type="PROSITE" id="PS00463">
    <property type="entry name" value="ZN2_CY6_FUNGAL_1"/>
    <property type="match status" value="1"/>
</dbReference>
<dbReference type="EMBL" id="JAAGWQ010000071">
    <property type="protein sequence ID" value="KAF5671017.1"/>
    <property type="molecule type" value="Genomic_DNA"/>
</dbReference>
<reference evidence="4 5" key="1">
    <citation type="submission" date="2020-05" db="EMBL/GenBank/DDBJ databases">
        <title>Identification and distribution of gene clusters putatively required for synthesis of sphingolipid metabolism inhibitors in phylogenetically diverse species of the filamentous fungus Fusarium.</title>
        <authorList>
            <person name="Kim H.-S."/>
            <person name="Busman M."/>
            <person name="Brown D.W."/>
            <person name="Divon H."/>
            <person name="Uhlig S."/>
            <person name="Proctor R.H."/>
        </authorList>
    </citation>
    <scope>NUCLEOTIDE SEQUENCE [LARGE SCALE GENOMIC DNA]</scope>
    <source>
        <strain evidence="4 5">NRRL 20693</strain>
    </source>
</reference>
<evidence type="ECO:0000259" key="3">
    <source>
        <dbReference type="PROSITE" id="PS50048"/>
    </source>
</evidence>
<dbReference type="PROSITE" id="PS50048">
    <property type="entry name" value="ZN2_CY6_FUNGAL_2"/>
    <property type="match status" value="1"/>
</dbReference>
<organism evidence="4 5">
    <name type="scientific">Fusarium heterosporum</name>
    <dbReference type="NCBI Taxonomy" id="42747"/>
    <lineage>
        <taxon>Eukaryota</taxon>
        <taxon>Fungi</taxon>
        <taxon>Dikarya</taxon>
        <taxon>Ascomycota</taxon>
        <taxon>Pezizomycotina</taxon>
        <taxon>Sordariomycetes</taxon>
        <taxon>Hypocreomycetidae</taxon>
        <taxon>Hypocreales</taxon>
        <taxon>Nectriaceae</taxon>
        <taxon>Fusarium</taxon>
        <taxon>Fusarium heterosporum species complex</taxon>
    </lineage>
</organism>
<feature type="region of interest" description="Disordered" evidence="2">
    <location>
        <begin position="59"/>
        <end position="92"/>
    </location>
</feature>
<dbReference type="SUPFAM" id="SSF57701">
    <property type="entry name" value="Zn2/Cys6 DNA-binding domain"/>
    <property type="match status" value="1"/>
</dbReference>
<accession>A0A8H5TMA3</accession>
<evidence type="ECO:0000313" key="5">
    <source>
        <dbReference type="Proteomes" id="UP000567885"/>
    </source>
</evidence>
<keyword evidence="1" id="KW-0539">Nucleus</keyword>
<feature type="domain" description="Zn(2)-C6 fungal-type" evidence="3">
    <location>
        <begin position="196"/>
        <end position="225"/>
    </location>
</feature>
<dbReference type="InterPro" id="IPR036864">
    <property type="entry name" value="Zn2-C6_fun-type_DNA-bd_sf"/>
</dbReference>
<keyword evidence="5" id="KW-1185">Reference proteome</keyword>
<protein>
    <recommendedName>
        <fullName evidence="3">Zn(2)-C6 fungal-type domain-containing protein</fullName>
    </recommendedName>
</protein>
<dbReference type="CDD" id="cd00067">
    <property type="entry name" value="GAL4"/>
    <property type="match status" value="1"/>
</dbReference>
<feature type="compositionally biased region" description="Polar residues" evidence="2">
    <location>
        <begin position="78"/>
        <end position="87"/>
    </location>
</feature>
<dbReference type="AlphaFoldDB" id="A0A8H5TMA3"/>
<dbReference type="Proteomes" id="UP000567885">
    <property type="component" value="Unassembled WGS sequence"/>
</dbReference>
<dbReference type="GO" id="GO:0008270">
    <property type="term" value="F:zinc ion binding"/>
    <property type="evidence" value="ECO:0007669"/>
    <property type="project" value="InterPro"/>
</dbReference>
<dbReference type="GO" id="GO:0000981">
    <property type="term" value="F:DNA-binding transcription factor activity, RNA polymerase II-specific"/>
    <property type="evidence" value="ECO:0007669"/>
    <property type="project" value="InterPro"/>
</dbReference>
<comment type="caution">
    <text evidence="4">The sequence shown here is derived from an EMBL/GenBank/DDBJ whole genome shotgun (WGS) entry which is preliminary data.</text>
</comment>
<evidence type="ECO:0000256" key="2">
    <source>
        <dbReference type="SAM" id="MobiDB-lite"/>
    </source>
</evidence>
<gene>
    <name evidence="4" type="ORF">FHETE_4273</name>
</gene>
<name>A0A8H5TMA3_FUSHE</name>
<evidence type="ECO:0000256" key="1">
    <source>
        <dbReference type="ARBA" id="ARBA00023242"/>
    </source>
</evidence>
<proteinExistence type="predicted"/>